<dbReference type="InterPro" id="IPR038595">
    <property type="entry name" value="LOR_sf"/>
</dbReference>
<reference evidence="2 3" key="1">
    <citation type="journal article" date="2018" name="Sci. Data">
        <title>The draft genome sequence of cork oak.</title>
        <authorList>
            <person name="Ramos A.M."/>
            <person name="Usie A."/>
            <person name="Barbosa P."/>
            <person name="Barros P.M."/>
            <person name="Capote T."/>
            <person name="Chaves I."/>
            <person name="Simoes F."/>
            <person name="Abreu I."/>
            <person name="Carrasquinho I."/>
            <person name="Faro C."/>
            <person name="Guimaraes J.B."/>
            <person name="Mendonca D."/>
            <person name="Nobrega F."/>
            <person name="Rodrigues L."/>
            <person name="Saibo N.J.M."/>
            <person name="Varela M.C."/>
            <person name="Egas C."/>
            <person name="Matos J."/>
            <person name="Miguel C.M."/>
            <person name="Oliveira M.M."/>
            <person name="Ricardo C.P."/>
            <person name="Goncalves S."/>
        </authorList>
    </citation>
    <scope>NUCLEOTIDE SEQUENCE [LARGE SCALE GENOMIC DNA]</scope>
    <source>
        <strain evidence="3">cv. HL8</strain>
    </source>
</reference>
<evidence type="ECO:0000313" key="3">
    <source>
        <dbReference type="Proteomes" id="UP000237347"/>
    </source>
</evidence>
<dbReference type="InterPro" id="IPR007612">
    <property type="entry name" value="LOR"/>
</dbReference>
<name>A0AAW0KXY5_QUESU</name>
<dbReference type="Proteomes" id="UP000237347">
    <property type="component" value="Unassembled WGS sequence"/>
</dbReference>
<dbReference type="SUPFAM" id="SSF54518">
    <property type="entry name" value="Tubby C-terminal domain-like"/>
    <property type="match status" value="1"/>
</dbReference>
<evidence type="ECO:0000313" key="2">
    <source>
        <dbReference type="EMBL" id="KAK7843479.1"/>
    </source>
</evidence>
<gene>
    <name evidence="2" type="ORF">CFP56_012449</name>
</gene>
<dbReference type="InterPro" id="IPR025659">
    <property type="entry name" value="Tubby-like_C"/>
</dbReference>
<dbReference type="PANTHER" id="PTHR31087:SF59">
    <property type="entry name" value="PROTEIN LURP-ONE-RELATED 4"/>
    <property type="match status" value="1"/>
</dbReference>
<protein>
    <submittedName>
        <fullName evidence="2">Protein lurp-one-related 4</fullName>
    </submittedName>
</protein>
<comment type="similarity">
    <text evidence="1">Belongs to the LOR family.</text>
</comment>
<dbReference type="AlphaFoldDB" id="A0AAW0KXY5"/>
<proteinExistence type="inferred from homology"/>
<dbReference type="EMBL" id="PKMF04000202">
    <property type="protein sequence ID" value="KAK7843479.1"/>
    <property type="molecule type" value="Genomic_DNA"/>
</dbReference>
<sequence length="193" mass="21948">MAKVYPQVPTCSPHITSEREIFTIWMKSLVCHTNGCTVFNTNGDIVYRVENYDKKGSNEVHLMDLRGKVLSTIRGKKLLAFRGWNGYRCSSSNTIKEEKLWFQVKKYYRMLMGDLACKVTVGYDKYWIVRMTGKAAFRVVNIDGDIIAEAKPKQSSSGVQLGDDVLTLLVEPHTDHSLIMALVIVYGLICRKM</sequence>
<organism evidence="2 3">
    <name type="scientific">Quercus suber</name>
    <name type="common">Cork oak</name>
    <dbReference type="NCBI Taxonomy" id="58331"/>
    <lineage>
        <taxon>Eukaryota</taxon>
        <taxon>Viridiplantae</taxon>
        <taxon>Streptophyta</taxon>
        <taxon>Embryophyta</taxon>
        <taxon>Tracheophyta</taxon>
        <taxon>Spermatophyta</taxon>
        <taxon>Magnoliopsida</taxon>
        <taxon>eudicotyledons</taxon>
        <taxon>Gunneridae</taxon>
        <taxon>Pentapetalae</taxon>
        <taxon>rosids</taxon>
        <taxon>fabids</taxon>
        <taxon>Fagales</taxon>
        <taxon>Fagaceae</taxon>
        <taxon>Quercus</taxon>
    </lineage>
</organism>
<dbReference type="Gene3D" id="2.40.160.200">
    <property type="entry name" value="LURP1-related"/>
    <property type="match status" value="1"/>
</dbReference>
<dbReference type="PANTHER" id="PTHR31087">
    <property type="match status" value="1"/>
</dbReference>
<keyword evidence="3" id="KW-1185">Reference proteome</keyword>
<evidence type="ECO:0000256" key="1">
    <source>
        <dbReference type="ARBA" id="ARBA00005437"/>
    </source>
</evidence>
<dbReference type="Pfam" id="PF04525">
    <property type="entry name" value="LOR"/>
    <property type="match status" value="1"/>
</dbReference>
<accession>A0AAW0KXY5</accession>
<comment type="caution">
    <text evidence="2">The sequence shown here is derived from an EMBL/GenBank/DDBJ whole genome shotgun (WGS) entry which is preliminary data.</text>
</comment>